<keyword evidence="9" id="KW-0234">DNA repair</keyword>
<comment type="similarity">
    <text evidence="2">Belongs to the DNA repair metallo-beta-lactamase (DRMBL) family.</text>
</comment>
<organism evidence="15 16">
    <name type="scientific">Amanita muscaria (strain Koide BX008)</name>
    <dbReference type="NCBI Taxonomy" id="946122"/>
    <lineage>
        <taxon>Eukaryota</taxon>
        <taxon>Fungi</taxon>
        <taxon>Dikarya</taxon>
        <taxon>Basidiomycota</taxon>
        <taxon>Agaricomycotina</taxon>
        <taxon>Agaricomycetes</taxon>
        <taxon>Agaricomycetidae</taxon>
        <taxon>Agaricales</taxon>
        <taxon>Pluteineae</taxon>
        <taxon>Amanitaceae</taxon>
        <taxon>Amanita</taxon>
    </lineage>
</organism>
<keyword evidence="6" id="KW-0378">Hydrolase</keyword>
<dbReference type="InterPro" id="IPR036866">
    <property type="entry name" value="RibonucZ/Hydroxyglut_hydro"/>
</dbReference>
<evidence type="ECO:0000256" key="6">
    <source>
        <dbReference type="ARBA" id="ARBA00022801"/>
    </source>
</evidence>
<keyword evidence="10" id="KW-0539">Nucleus</keyword>
<dbReference type="GO" id="GO:0000723">
    <property type="term" value="P:telomere maintenance"/>
    <property type="evidence" value="ECO:0007669"/>
    <property type="project" value="TreeGrafter"/>
</dbReference>
<protein>
    <recommendedName>
        <fullName evidence="11">Protein artemis</fullName>
    </recommendedName>
    <alternativeName>
        <fullName evidence="12">DNA cross-link repair 1C protein</fullName>
    </alternativeName>
</protein>
<evidence type="ECO:0000256" key="9">
    <source>
        <dbReference type="ARBA" id="ARBA00023204"/>
    </source>
</evidence>
<evidence type="ECO:0000256" key="4">
    <source>
        <dbReference type="ARBA" id="ARBA00022759"/>
    </source>
</evidence>
<proteinExistence type="inferred from homology"/>
<reference evidence="15 16" key="1">
    <citation type="submission" date="2014-04" db="EMBL/GenBank/DDBJ databases">
        <title>Evolutionary Origins and Diversification of the Mycorrhizal Mutualists.</title>
        <authorList>
            <consortium name="DOE Joint Genome Institute"/>
            <consortium name="Mycorrhizal Genomics Consortium"/>
            <person name="Kohler A."/>
            <person name="Kuo A."/>
            <person name="Nagy L.G."/>
            <person name="Floudas D."/>
            <person name="Copeland A."/>
            <person name="Barry K.W."/>
            <person name="Cichocki N."/>
            <person name="Veneault-Fourrey C."/>
            <person name="LaButti K."/>
            <person name="Lindquist E.A."/>
            <person name="Lipzen A."/>
            <person name="Lundell T."/>
            <person name="Morin E."/>
            <person name="Murat C."/>
            <person name="Riley R."/>
            <person name="Ohm R."/>
            <person name="Sun H."/>
            <person name="Tunlid A."/>
            <person name="Henrissat B."/>
            <person name="Grigoriev I.V."/>
            <person name="Hibbett D.S."/>
            <person name="Martin F."/>
        </authorList>
    </citation>
    <scope>NUCLEOTIDE SEQUENCE [LARGE SCALE GENOMIC DNA]</scope>
    <source>
        <strain evidence="15 16">Koide BX008</strain>
    </source>
</reference>
<evidence type="ECO:0000256" key="1">
    <source>
        <dbReference type="ARBA" id="ARBA00004123"/>
    </source>
</evidence>
<dbReference type="SUPFAM" id="SSF56281">
    <property type="entry name" value="Metallo-hydrolase/oxidoreductase"/>
    <property type="match status" value="1"/>
</dbReference>
<feature type="compositionally biased region" description="Low complexity" evidence="13">
    <location>
        <begin position="720"/>
        <end position="730"/>
    </location>
</feature>
<dbReference type="InParanoid" id="A0A0C2WWV9"/>
<sequence>MPGPGTPFNSFALPYHIRVDAFTQLPSTEKQPAIHLLTHTHADHLTGLSSKSFSSSVYCSRDAKEMLLKHQAFKNRELYQENIRAEKNRTYSHLKVDPVMRPDGSQWFVGSRDLLKALPLNTPTPIELEHGEEITLTLIDANHCPGAVMYLIEGRQGAVLHTGDFRSEPWFLDSLARNPYLQPYLAPLSTSNESFVNKALDAIYLDTANAFSTLFVPTKEQATTGLTDILKCYPPDTHFFINAWTWGYEDILKSIARAFQCQIHVDWYKYSVYQRVSDPFLRSIVTLDANSTRFHACERFHRCDHVAVDAEPDEYDVLVKSKKGHRVVYINPVTMAIESWNIYLEDTKKAIRTTGEVVNSLLVPLSRHSPLPELQAFVRLFRPKRVIPNSLNPRLRGLDWVCLDYMFNTCLSHSSFSDNKIPPTPRPIDIDTLALTIDEESDSAVKNIVGSSDLVSRWAEKAKLRDKLDIMIGYLDPERKSFLDKLLSVRPPQAEVEVTMYEERLVLKSPGAPGVQSSRGVLNVDEKGRERRDSEDGSDDDTDREEDHWRTAEALFGDTVVDEERLYSKAYGNGEEDHESQYDQHRNQEKDQHRQPPQPTINTTSDTRRPMTPPTSPVRRTGTKRMREEDGNPVMLPRKRIAVETNPQVLGSPISFHKRPSTAGKGLTSYLKTERRGHTQVEARRRELSATRRHHGLRSRGPSSSPPRREGHIFVPGTDSVSSSRHSPSSTAQHQAHVQPDSRKRVLSVMYHHDSQEISSPSSRRGDENVFIGHTEPPVPSCASQETIRRKRARIERTQQSLELAERLARVNPGSVVPTYRQAREKLLKECARNEVKVQYLEALRRSNVQNVAQDPFFVDEGLDKQLDRVAKKGLKKGEEKAKVSLVEEFETVEGSQLPVDWKKSEELAETVRKAVAVGRRPGTVIPPLVCTDW</sequence>
<gene>
    <name evidence="15" type="ORF">M378DRAFT_905074</name>
</gene>
<evidence type="ECO:0000259" key="14">
    <source>
        <dbReference type="Pfam" id="PF07522"/>
    </source>
</evidence>
<keyword evidence="4" id="KW-0255">Endonuclease</keyword>
<dbReference type="GO" id="GO:0003684">
    <property type="term" value="F:damaged DNA binding"/>
    <property type="evidence" value="ECO:0007669"/>
    <property type="project" value="TreeGrafter"/>
</dbReference>
<dbReference type="HOGENOM" id="CLU_008345_0_0_1"/>
<accession>A0A0C2WWV9</accession>
<dbReference type="GO" id="GO:0005634">
    <property type="term" value="C:nucleus"/>
    <property type="evidence" value="ECO:0007669"/>
    <property type="project" value="UniProtKB-SubCell"/>
</dbReference>
<keyword evidence="16" id="KW-1185">Reference proteome</keyword>
<dbReference type="GO" id="GO:0004519">
    <property type="term" value="F:endonuclease activity"/>
    <property type="evidence" value="ECO:0007669"/>
    <property type="project" value="UniProtKB-KW"/>
</dbReference>
<dbReference type="EMBL" id="KN818292">
    <property type="protein sequence ID" value="KIL60848.1"/>
    <property type="molecule type" value="Genomic_DNA"/>
</dbReference>
<feature type="domain" description="DNA repair metallo-beta-lactamase" evidence="14">
    <location>
        <begin position="280"/>
        <end position="389"/>
    </location>
</feature>
<dbReference type="Gene3D" id="3.60.15.10">
    <property type="entry name" value="Ribonuclease Z/Hydroxyacylglutathione hydrolase-like"/>
    <property type="match status" value="1"/>
</dbReference>
<name>A0A0C2WWV9_AMAMK</name>
<evidence type="ECO:0000256" key="8">
    <source>
        <dbReference type="ARBA" id="ARBA00023172"/>
    </source>
</evidence>
<feature type="region of interest" description="Disordered" evidence="13">
    <location>
        <begin position="572"/>
        <end position="637"/>
    </location>
</feature>
<dbReference type="PANTHER" id="PTHR23240:SF8">
    <property type="entry name" value="PROTEIN ARTEMIS"/>
    <property type="match status" value="1"/>
</dbReference>
<keyword evidence="7" id="KW-0269">Exonuclease</keyword>
<evidence type="ECO:0000256" key="12">
    <source>
        <dbReference type="ARBA" id="ARBA00042677"/>
    </source>
</evidence>
<evidence type="ECO:0000256" key="7">
    <source>
        <dbReference type="ARBA" id="ARBA00022839"/>
    </source>
</evidence>
<dbReference type="PANTHER" id="PTHR23240">
    <property type="entry name" value="DNA CROSS-LINK REPAIR PROTEIN PSO2/SNM1-RELATED"/>
    <property type="match status" value="1"/>
</dbReference>
<evidence type="ECO:0000256" key="11">
    <source>
        <dbReference type="ARBA" id="ARBA00039759"/>
    </source>
</evidence>
<feature type="compositionally biased region" description="Basic and acidic residues" evidence="13">
    <location>
        <begin position="579"/>
        <end position="594"/>
    </location>
</feature>
<evidence type="ECO:0000256" key="3">
    <source>
        <dbReference type="ARBA" id="ARBA00022722"/>
    </source>
</evidence>
<dbReference type="STRING" id="946122.A0A0C2WWV9"/>
<dbReference type="GO" id="GO:0035312">
    <property type="term" value="F:5'-3' DNA exonuclease activity"/>
    <property type="evidence" value="ECO:0007669"/>
    <property type="project" value="TreeGrafter"/>
</dbReference>
<keyword evidence="5" id="KW-0227">DNA damage</keyword>
<evidence type="ECO:0000256" key="5">
    <source>
        <dbReference type="ARBA" id="ARBA00022763"/>
    </source>
</evidence>
<feature type="region of interest" description="Disordered" evidence="13">
    <location>
        <begin position="651"/>
        <end position="743"/>
    </location>
</feature>
<dbReference type="GO" id="GO:0006310">
    <property type="term" value="P:DNA recombination"/>
    <property type="evidence" value="ECO:0007669"/>
    <property type="project" value="UniProtKB-KW"/>
</dbReference>
<keyword evidence="8" id="KW-0233">DNA recombination</keyword>
<dbReference type="Pfam" id="PF07522">
    <property type="entry name" value="DRMBL"/>
    <property type="match status" value="1"/>
</dbReference>
<evidence type="ECO:0000256" key="10">
    <source>
        <dbReference type="ARBA" id="ARBA00023242"/>
    </source>
</evidence>
<evidence type="ECO:0000256" key="2">
    <source>
        <dbReference type="ARBA" id="ARBA00010304"/>
    </source>
</evidence>
<dbReference type="GO" id="GO:0036297">
    <property type="term" value="P:interstrand cross-link repair"/>
    <property type="evidence" value="ECO:0007669"/>
    <property type="project" value="TreeGrafter"/>
</dbReference>
<dbReference type="AlphaFoldDB" id="A0A0C2WWV9"/>
<feature type="compositionally biased region" description="Basic and acidic residues" evidence="13">
    <location>
        <begin position="672"/>
        <end position="690"/>
    </location>
</feature>
<feature type="region of interest" description="Disordered" evidence="13">
    <location>
        <begin position="509"/>
        <end position="555"/>
    </location>
</feature>
<dbReference type="GO" id="GO:0006303">
    <property type="term" value="P:double-strand break repair via nonhomologous end joining"/>
    <property type="evidence" value="ECO:0007669"/>
    <property type="project" value="TreeGrafter"/>
</dbReference>
<comment type="subcellular location">
    <subcellularLocation>
        <location evidence="1">Nucleus</location>
    </subcellularLocation>
</comment>
<evidence type="ECO:0000256" key="13">
    <source>
        <dbReference type="SAM" id="MobiDB-lite"/>
    </source>
</evidence>
<feature type="compositionally biased region" description="Basic and acidic residues" evidence="13">
    <location>
        <begin position="524"/>
        <end position="535"/>
    </location>
</feature>
<dbReference type="OrthoDB" id="5561659at2759"/>
<dbReference type="InterPro" id="IPR011084">
    <property type="entry name" value="DRMBL"/>
</dbReference>
<evidence type="ECO:0000313" key="16">
    <source>
        <dbReference type="Proteomes" id="UP000054549"/>
    </source>
</evidence>
<keyword evidence="3" id="KW-0540">Nuclease</keyword>
<dbReference type="Proteomes" id="UP000054549">
    <property type="component" value="Unassembled WGS sequence"/>
</dbReference>
<evidence type="ECO:0000313" key="15">
    <source>
        <dbReference type="EMBL" id="KIL60848.1"/>
    </source>
</evidence>